<dbReference type="Pfam" id="PF07173">
    <property type="entry name" value="GRDP-like"/>
    <property type="match status" value="1"/>
</dbReference>
<dbReference type="eggNOG" id="ENOG502RYJ5">
    <property type="taxonomic scope" value="Eukaryota"/>
</dbReference>
<evidence type="ECO:0000313" key="3">
    <source>
        <dbReference type="Proteomes" id="UP000002037"/>
    </source>
</evidence>
<dbReference type="AlphaFoldDB" id="C5MB66"/>
<dbReference type="KEGG" id="ctp:CTRG_03308"/>
<protein>
    <submittedName>
        <fullName evidence="2">Uncharacterized protein</fullName>
    </submittedName>
</protein>
<dbReference type="VEuPathDB" id="FungiDB:CTRG_03308"/>
<dbReference type="PANTHER" id="PTHR34365:SF7">
    <property type="entry name" value="GLYCINE-RICH DOMAIN-CONTAINING PROTEIN 1"/>
    <property type="match status" value="1"/>
</dbReference>
<dbReference type="GeneID" id="8300263"/>
<organism evidence="2 3">
    <name type="scientific">Candida tropicalis (strain ATCC MYA-3404 / T1)</name>
    <name type="common">Yeast</name>
    <dbReference type="NCBI Taxonomy" id="294747"/>
    <lineage>
        <taxon>Eukaryota</taxon>
        <taxon>Fungi</taxon>
        <taxon>Dikarya</taxon>
        <taxon>Ascomycota</taxon>
        <taxon>Saccharomycotina</taxon>
        <taxon>Pichiomycetes</taxon>
        <taxon>Debaryomycetaceae</taxon>
        <taxon>Candida/Lodderomyces clade</taxon>
        <taxon>Candida</taxon>
    </lineage>
</organism>
<evidence type="ECO:0000256" key="1">
    <source>
        <dbReference type="SAM" id="MobiDB-lite"/>
    </source>
</evidence>
<dbReference type="HOGENOM" id="CLU_010103_2_0_1"/>
<dbReference type="EMBL" id="GG692398">
    <property type="protein sequence ID" value="EER32883.1"/>
    <property type="molecule type" value="Genomic_DNA"/>
</dbReference>
<dbReference type="RefSeq" id="XP_002549011.1">
    <property type="nucleotide sequence ID" value="XM_002548965.1"/>
</dbReference>
<dbReference type="PANTHER" id="PTHR34365">
    <property type="entry name" value="ENOLASE (DUF1399)"/>
    <property type="match status" value="1"/>
</dbReference>
<gene>
    <name evidence="2" type="ORF">CTRG_03308</name>
</gene>
<dbReference type="STRING" id="294747.C5MB66"/>
<accession>C5MB66</accession>
<reference evidence="2 3" key="1">
    <citation type="journal article" date="2009" name="Nature">
        <title>Evolution of pathogenicity and sexual reproduction in eight Candida genomes.</title>
        <authorList>
            <person name="Butler G."/>
            <person name="Rasmussen M.D."/>
            <person name="Lin M.F."/>
            <person name="Santos M.A."/>
            <person name="Sakthikumar S."/>
            <person name="Munro C.A."/>
            <person name="Rheinbay E."/>
            <person name="Grabherr M."/>
            <person name="Forche A."/>
            <person name="Reedy J.L."/>
            <person name="Agrafioti I."/>
            <person name="Arnaud M.B."/>
            <person name="Bates S."/>
            <person name="Brown A.J."/>
            <person name="Brunke S."/>
            <person name="Costanzo M.C."/>
            <person name="Fitzpatrick D.A."/>
            <person name="de Groot P.W."/>
            <person name="Harris D."/>
            <person name="Hoyer L.L."/>
            <person name="Hube B."/>
            <person name="Klis F.M."/>
            <person name="Kodira C."/>
            <person name="Lennard N."/>
            <person name="Logue M.E."/>
            <person name="Martin R."/>
            <person name="Neiman A.M."/>
            <person name="Nikolaou E."/>
            <person name="Quail M.A."/>
            <person name="Quinn J."/>
            <person name="Santos M.C."/>
            <person name="Schmitzberger F.F."/>
            <person name="Sherlock G."/>
            <person name="Shah P."/>
            <person name="Silverstein K.A."/>
            <person name="Skrzypek M.S."/>
            <person name="Soll D."/>
            <person name="Staggs R."/>
            <person name="Stansfield I."/>
            <person name="Stumpf M.P."/>
            <person name="Sudbery P.E."/>
            <person name="Srikantha T."/>
            <person name="Zeng Q."/>
            <person name="Berman J."/>
            <person name="Berriman M."/>
            <person name="Heitman J."/>
            <person name="Gow N.A."/>
            <person name="Lorenz M.C."/>
            <person name="Birren B.W."/>
            <person name="Kellis M."/>
            <person name="Cuomo C.A."/>
        </authorList>
    </citation>
    <scope>NUCLEOTIDE SEQUENCE [LARGE SCALE GENOMIC DNA]</scope>
    <source>
        <strain evidence="3">ATCC MYA-3404 / T1</strain>
    </source>
</reference>
<name>C5MB66_CANTT</name>
<feature type="compositionally biased region" description="Basic and acidic residues" evidence="1">
    <location>
        <begin position="1"/>
        <end position="53"/>
    </location>
</feature>
<evidence type="ECO:0000313" key="2">
    <source>
        <dbReference type="EMBL" id="EER32883.1"/>
    </source>
</evidence>
<dbReference type="OrthoDB" id="2684236at2759"/>
<sequence length="724" mass="82557">MELQKELSREISNEIDKEIDQEIEKELRMEFENPPEKEQKPEKKKQIPNEKKAPPTYQETIKERSDFPSFRSYRYSLLEEDVPVNSNHLKDPEFMPNVTEAIAHLRLLRAFGELKRKVVSNFKNSNEESGSDWIWKLFVTVAVRRFILFISAVKLHANKLPSGKRKLESTTDSRSQKMTTLLNRLVPPWDVLMVWHSFMLNPMTFYDVFARKDMYYFVNYPFPLHIIDTHINGETFDYVASVESKRDYLTFLAEFTTNAQDLQYDPDLCTFYEQSVVFYSPNTHIAMTGPVPLTTSNGTGFADRKFKTKSLGYRLNVLNEQYGDSYYISFDELRKVILDYDLQSPRLLEGILKNYSNTLCSPMFKNRDPERISYHLARDLINVSRRPVDSPALKSSEPCLQELLVRLTSGKSNRSTVQSLILRPYLRFNLISLTVCKGVNIGEDLVDCVFRQGRFIEKMNSMDWLHSPVIKEGVMDSLSRYHRFFSLLTDATTERMLVPTLDIDLMWHTHQLMLYGYIRDCKSSPCQSVIDHNDKVEKMPLDDGFEARTKLYKERYNEDYSVCFCNDCISKRTGKLSKIANIFKSSKKSKPWLSAESNPLFLKEGEEGVTHSSEDCSVSKLVLCSGKAGNCCKVERDVSKNGIAVDGVFRGGFYVFTDCAGGLGVDPRYYRCMANQLASCTGVCTGHGYYSKRKHEIRGTYAFGFGGGGTGCGGGGGGGGGGGF</sequence>
<dbReference type="Proteomes" id="UP000002037">
    <property type="component" value="Unassembled WGS sequence"/>
</dbReference>
<keyword evidence="3" id="KW-1185">Reference proteome</keyword>
<feature type="region of interest" description="Disordered" evidence="1">
    <location>
        <begin position="1"/>
        <end position="60"/>
    </location>
</feature>
<proteinExistence type="predicted"/>
<dbReference type="InterPro" id="IPR009836">
    <property type="entry name" value="GRDP-like"/>
</dbReference>